<feature type="compositionally biased region" description="Low complexity" evidence="1">
    <location>
        <begin position="51"/>
        <end position="66"/>
    </location>
</feature>
<dbReference type="Pfam" id="PF14977">
    <property type="entry name" value="FAM194"/>
    <property type="match status" value="1"/>
</dbReference>
<evidence type="ECO:0000256" key="1">
    <source>
        <dbReference type="SAM" id="MobiDB-lite"/>
    </source>
</evidence>
<dbReference type="PANTHER" id="PTHR23093:SF18">
    <property type="entry name" value="GLUTAMATE RICH 6"/>
    <property type="match status" value="1"/>
</dbReference>
<feature type="domain" description="FAM194 C-terminal" evidence="2">
    <location>
        <begin position="429"/>
        <end position="629"/>
    </location>
</feature>
<dbReference type="PANTHER" id="PTHR23093">
    <property type="entry name" value="SIMILAR TO CHROMOSOME 3 OPEN READING FRAME 20"/>
    <property type="match status" value="1"/>
</dbReference>
<dbReference type="Proteomes" id="UP000030746">
    <property type="component" value="Unassembled WGS sequence"/>
</dbReference>
<feature type="region of interest" description="Disordered" evidence="1">
    <location>
        <begin position="155"/>
        <end position="189"/>
    </location>
</feature>
<keyword evidence="4" id="KW-1185">Reference proteome</keyword>
<dbReference type="KEGG" id="lgi:LOTGIDRAFT_229951"/>
<feature type="compositionally biased region" description="Acidic residues" evidence="1">
    <location>
        <begin position="13"/>
        <end position="22"/>
    </location>
</feature>
<dbReference type="CTD" id="20248150"/>
<dbReference type="OrthoDB" id="527209at2759"/>
<dbReference type="AlphaFoldDB" id="V4BBD1"/>
<protein>
    <recommendedName>
        <fullName evidence="2">FAM194 C-terminal domain-containing protein</fullName>
    </recommendedName>
</protein>
<evidence type="ECO:0000313" key="3">
    <source>
        <dbReference type="EMBL" id="ESP04841.1"/>
    </source>
</evidence>
<proteinExistence type="predicted"/>
<dbReference type="EMBL" id="KB199651">
    <property type="protein sequence ID" value="ESP04841.1"/>
    <property type="molecule type" value="Genomic_DNA"/>
</dbReference>
<evidence type="ECO:0000259" key="2">
    <source>
        <dbReference type="Pfam" id="PF14977"/>
    </source>
</evidence>
<name>V4BBD1_LOTGI</name>
<feature type="compositionally biased region" description="Basic and acidic residues" evidence="1">
    <location>
        <begin position="101"/>
        <end position="111"/>
    </location>
</feature>
<evidence type="ECO:0000313" key="4">
    <source>
        <dbReference type="Proteomes" id="UP000030746"/>
    </source>
</evidence>
<dbReference type="OMA" id="CCSYFQN"/>
<accession>V4BBD1</accession>
<dbReference type="RefSeq" id="XP_009044350.1">
    <property type="nucleotide sequence ID" value="XM_009046102.1"/>
</dbReference>
<dbReference type="GeneID" id="20248150"/>
<feature type="region of interest" description="Disordered" evidence="1">
    <location>
        <begin position="340"/>
        <end position="363"/>
    </location>
</feature>
<organism evidence="3 4">
    <name type="scientific">Lottia gigantea</name>
    <name type="common">Giant owl limpet</name>
    <dbReference type="NCBI Taxonomy" id="225164"/>
    <lineage>
        <taxon>Eukaryota</taxon>
        <taxon>Metazoa</taxon>
        <taxon>Spiralia</taxon>
        <taxon>Lophotrochozoa</taxon>
        <taxon>Mollusca</taxon>
        <taxon>Gastropoda</taxon>
        <taxon>Patellogastropoda</taxon>
        <taxon>Lottioidea</taxon>
        <taxon>Lottiidae</taxon>
        <taxon>Lottia</taxon>
    </lineage>
</organism>
<reference evidence="3 4" key="1">
    <citation type="journal article" date="2013" name="Nature">
        <title>Insights into bilaterian evolution from three spiralian genomes.</title>
        <authorList>
            <person name="Simakov O."/>
            <person name="Marletaz F."/>
            <person name="Cho S.J."/>
            <person name="Edsinger-Gonzales E."/>
            <person name="Havlak P."/>
            <person name="Hellsten U."/>
            <person name="Kuo D.H."/>
            <person name="Larsson T."/>
            <person name="Lv J."/>
            <person name="Arendt D."/>
            <person name="Savage R."/>
            <person name="Osoegawa K."/>
            <person name="de Jong P."/>
            <person name="Grimwood J."/>
            <person name="Chapman J.A."/>
            <person name="Shapiro H."/>
            <person name="Aerts A."/>
            <person name="Otillar R.P."/>
            <person name="Terry A.Y."/>
            <person name="Boore J.L."/>
            <person name="Grigoriev I.V."/>
            <person name="Lindberg D.R."/>
            <person name="Seaver E.C."/>
            <person name="Weisblat D.A."/>
            <person name="Putnam N.H."/>
            <person name="Rokhsar D.S."/>
        </authorList>
    </citation>
    <scope>NUCLEOTIDE SEQUENCE [LARGE SCALE GENOMIC DNA]</scope>
</reference>
<feature type="compositionally biased region" description="Low complexity" evidence="1">
    <location>
        <begin position="659"/>
        <end position="675"/>
    </location>
</feature>
<dbReference type="HOGENOM" id="CLU_404013_0_0_1"/>
<feature type="region of interest" description="Disordered" evidence="1">
    <location>
        <begin position="653"/>
        <end position="681"/>
    </location>
</feature>
<gene>
    <name evidence="3" type="ORF">LOTGIDRAFT_229951</name>
</gene>
<dbReference type="InterPro" id="IPR029281">
    <property type="entry name" value="FAM194_C"/>
</dbReference>
<sequence>MDQNETPTVTESNMEEESETETCSERSLEMLVEEQSRGVAFMDNDVEKYSDSGSESSGEPAESMSETTDNKTDIDADESSAILDVKGSRDSHPKIVQNFRSEPKSEAELSAKSKSGSDLPVMNTYISFDGQEKTMVSLVTQTDWDWVEEALIKQENEKGMTSSDDDSCSDDDIPKNTSDEPPLLPSIGPPQILQYIRESELEEPETSDDYDVADFALDEDGRPIGIFGGKCEFCELDIKPFPTIEQQQELPPEQLYCCDQYREFVQFATSTAFELEEEMQKTKKLIDIKPHGHFGSKKARKAAKERAVQRMRDREMEKRKQEATGMNSYFAGASPSGEFGSATEVGGGRAGAGRNQGFKGNGPAPLSYKDMVARQMKTINYQLSSQKCLEEGWTKRAPTPQEDDGDMIDVFIPEPLDFTLANSAKIRERELIQKNYENGKKFLMIFPDGTGSVFYPSGYLAVSICKMDAGQFIYVVHDNSSDSRIMGVFEPNGHGCCYHNNGNVRLYFDQLDGIELDKYGAKKKKWSWKDQETHVHAPPFQPICVGLNRSIGLRVMSQEHITVTFMAKNRSCRFNVGARLRLMKPENIKPKEVSDNMIFMEEKAVQIENVLHKVSNLLRFPHSPKIDKILPPLRVTHRMQKVELLRSQQKAKRQSFFPSRSSLNQTSSSSNNTSLPAVVVN</sequence>
<feature type="region of interest" description="Disordered" evidence="1">
    <location>
        <begin position="1"/>
        <end position="120"/>
    </location>
</feature>